<evidence type="ECO:0000313" key="2">
    <source>
        <dbReference type="Proteomes" id="UP000789702"/>
    </source>
</evidence>
<dbReference type="Proteomes" id="UP000789702">
    <property type="component" value="Unassembled WGS sequence"/>
</dbReference>
<accession>A0ACA9KBJ6</accession>
<organism evidence="1 2">
    <name type="scientific">Dentiscutata heterogama</name>
    <dbReference type="NCBI Taxonomy" id="1316150"/>
    <lineage>
        <taxon>Eukaryota</taxon>
        <taxon>Fungi</taxon>
        <taxon>Fungi incertae sedis</taxon>
        <taxon>Mucoromycota</taxon>
        <taxon>Glomeromycotina</taxon>
        <taxon>Glomeromycetes</taxon>
        <taxon>Diversisporales</taxon>
        <taxon>Gigasporaceae</taxon>
        <taxon>Dentiscutata</taxon>
    </lineage>
</organism>
<reference evidence="1" key="1">
    <citation type="submission" date="2021-06" db="EMBL/GenBank/DDBJ databases">
        <authorList>
            <person name="Kallberg Y."/>
            <person name="Tangrot J."/>
            <person name="Rosling A."/>
        </authorList>
    </citation>
    <scope>NUCLEOTIDE SEQUENCE</scope>
    <source>
        <strain evidence="1">IL203A</strain>
    </source>
</reference>
<dbReference type="EMBL" id="CAJVPU010000847">
    <property type="protein sequence ID" value="CAG8464241.1"/>
    <property type="molecule type" value="Genomic_DNA"/>
</dbReference>
<comment type="caution">
    <text evidence="1">The sequence shown here is derived from an EMBL/GenBank/DDBJ whole genome shotgun (WGS) entry which is preliminary data.</text>
</comment>
<proteinExistence type="predicted"/>
<sequence length="82" mass="9412">MFTNLTIKATLQETALDYKSKMNPGEQGQWIPGNQTSLISRLTSRRTSPATVLEPEKQPSLHRQAQLYWSKGIRIWNSESHK</sequence>
<keyword evidence="2" id="KW-1185">Reference proteome</keyword>
<protein>
    <submittedName>
        <fullName evidence="1">1614_t:CDS:1</fullName>
    </submittedName>
</protein>
<evidence type="ECO:0000313" key="1">
    <source>
        <dbReference type="EMBL" id="CAG8464241.1"/>
    </source>
</evidence>
<name>A0ACA9KBJ6_9GLOM</name>
<gene>
    <name evidence="1" type="ORF">DHETER_LOCUS1421</name>
</gene>